<comment type="similarity">
    <text evidence="2">Belongs to the fimbrial protein family.</text>
</comment>
<dbReference type="InterPro" id="IPR008966">
    <property type="entry name" value="Adhesion_dom_sf"/>
</dbReference>
<evidence type="ECO:0000256" key="2">
    <source>
        <dbReference type="ARBA" id="ARBA00006671"/>
    </source>
</evidence>
<reference evidence="8 9" key="1">
    <citation type="submission" date="2014-09" db="EMBL/GenBank/DDBJ databases">
        <title>Cedecea neteri SSMD04 Genome Sequencing.</title>
        <authorList>
            <person name="Tan J.-Y."/>
        </authorList>
    </citation>
    <scope>NUCLEOTIDE SEQUENCE [LARGE SCALE GENOMIC DNA]</scope>
    <source>
        <strain evidence="8 9">SSMD04</strain>
    </source>
</reference>
<evidence type="ECO:0008006" key="10">
    <source>
        <dbReference type="Google" id="ProtNLM"/>
    </source>
</evidence>
<dbReference type="PANTHER" id="PTHR33420:SF3">
    <property type="entry name" value="FIMBRIAL SUBUNIT ELFA"/>
    <property type="match status" value="1"/>
</dbReference>
<dbReference type="PANTHER" id="PTHR33420">
    <property type="entry name" value="FIMBRIAL SUBUNIT ELFA-RELATED"/>
    <property type="match status" value="1"/>
</dbReference>
<gene>
    <name evidence="8" type="ORF">JT31_22500</name>
</gene>
<evidence type="ECO:0000259" key="6">
    <source>
        <dbReference type="Pfam" id="PF00419"/>
    </source>
</evidence>
<evidence type="ECO:0000313" key="9">
    <source>
        <dbReference type="Proteomes" id="UP000029481"/>
    </source>
</evidence>
<organism evidence="8 9">
    <name type="scientific">Cedecea neteri</name>
    <dbReference type="NCBI Taxonomy" id="158822"/>
    <lineage>
        <taxon>Bacteria</taxon>
        <taxon>Pseudomonadati</taxon>
        <taxon>Pseudomonadota</taxon>
        <taxon>Gammaproteobacteria</taxon>
        <taxon>Enterobacterales</taxon>
        <taxon>Enterobacteriaceae</taxon>
        <taxon>Cedecea</taxon>
    </lineage>
</organism>
<dbReference type="InterPro" id="IPR050263">
    <property type="entry name" value="Bact_Fimbrial_Adh_Pro"/>
</dbReference>
<dbReference type="RefSeq" id="WP_038482277.1">
    <property type="nucleotide sequence ID" value="NZ_CP009451.1"/>
</dbReference>
<evidence type="ECO:0000256" key="5">
    <source>
        <dbReference type="SAM" id="SignalP"/>
    </source>
</evidence>
<dbReference type="InterPro" id="IPR036937">
    <property type="entry name" value="Adhesion_dom_fimbrial_sf"/>
</dbReference>
<dbReference type="Pfam" id="PF09160">
    <property type="entry name" value="FimH_man-bind"/>
    <property type="match status" value="1"/>
</dbReference>
<dbReference type="EMBL" id="CP009451">
    <property type="protein sequence ID" value="AIR07284.1"/>
    <property type="molecule type" value="Genomic_DNA"/>
</dbReference>
<keyword evidence="4" id="KW-0281">Fimbrium</keyword>
<dbReference type="Proteomes" id="UP000029481">
    <property type="component" value="Chromosome"/>
</dbReference>
<feature type="domain" description="Fimbrial-type adhesion" evidence="6">
    <location>
        <begin position="172"/>
        <end position="303"/>
    </location>
</feature>
<dbReference type="AlphaFoldDB" id="A0A089Q9V9"/>
<dbReference type="Pfam" id="PF00419">
    <property type="entry name" value="Fimbrial"/>
    <property type="match status" value="1"/>
</dbReference>
<dbReference type="PROSITE" id="PS51257">
    <property type="entry name" value="PROKAR_LIPOPROTEIN"/>
    <property type="match status" value="1"/>
</dbReference>
<evidence type="ECO:0000256" key="3">
    <source>
        <dbReference type="ARBA" id="ARBA00022729"/>
    </source>
</evidence>
<keyword evidence="3 5" id="KW-0732">Signal</keyword>
<evidence type="ECO:0000313" key="8">
    <source>
        <dbReference type="EMBL" id="AIR07284.1"/>
    </source>
</evidence>
<protein>
    <recommendedName>
        <fullName evidence="10">Fimbrial protein</fullName>
    </recommendedName>
</protein>
<keyword evidence="9" id="KW-1185">Reference proteome</keyword>
<dbReference type="Gene3D" id="2.60.40.1090">
    <property type="entry name" value="Fimbrial-type adhesion domain"/>
    <property type="match status" value="2"/>
</dbReference>
<dbReference type="GO" id="GO:0043709">
    <property type="term" value="P:cell adhesion involved in single-species biofilm formation"/>
    <property type="evidence" value="ECO:0007669"/>
    <property type="project" value="TreeGrafter"/>
</dbReference>
<evidence type="ECO:0000259" key="7">
    <source>
        <dbReference type="Pfam" id="PF09160"/>
    </source>
</evidence>
<dbReference type="OrthoDB" id="6620416at2"/>
<dbReference type="InterPro" id="IPR015243">
    <property type="entry name" value="FimH_man-bd"/>
</dbReference>
<feature type="chain" id="PRO_5001849136" description="Fimbrial protein" evidence="5">
    <location>
        <begin position="19"/>
        <end position="305"/>
    </location>
</feature>
<sequence length="305" mass="33410">MKLPLFIMLLAVHQGAWAYSCNSIGWNGGDADVNVNVSPDVNTGRNKIVDLRSQISCKNDSVDGGWVDSMWLASNGMSLNSAIFKDLKGGVIISGKVYPEPVPEVEIFSLNAQETKSLPVELYFELTSMGKSLQIRRGDRLAQIKFIQRNNHGAQNYYIWYFIAANDVDINTSTCKILSGEMLLVELGELERSEIQSSGTSAQTVEKSLNITCDVTHEVDFEVKMNTTPTSWNNNAITTSNNNLGVVMRWNGNIVTNGNTQQLSVVNGSISVPLSFTPVKPTSVSYEDIKTGAFNASATLIITQQ</sequence>
<dbReference type="GO" id="GO:0009289">
    <property type="term" value="C:pilus"/>
    <property type="evidence" value="ECO:0007669"/>
    <property type="project" value="UniProtKB-SubCell"/>
</dbReference>
<feature type="signal peptide" evidence="5">
    <location>
        <begin position="1"/>
        <end position="18"/>
    </location>
</feature>
<feature type="domain" description="FimH mannose-binding" evidence="7">
    <location>
        <begin position="27"/>
        <end position="160"/>
    </location>
</feature>
<evidence type="ECO:0000256" key="4">
    <source>
        <dbReference type="ARBA" id="ARBA00023263"/>
    </source>
</evidence>
<comment type="subcellular location">
    <subcellularLocation>
        <location evidence="1">Fimbrium</location>
    </subcellularLocation>
</comment>
<dbReference type="InterPro" id="IPR000259">
    <property type="entry name" value="Adhesion_dom_fimbrial"/>
</dbReference>
<proteinExistence type="inferred from homology"/>
<accession>A0A089Q9V9</accession>
<dbReference type="KEGG" id="cnt:JT31_22500"/>
<evidence type="ECO:0000256" key="1">
    <source>
        <dbReference type="ARBA" id="ARBA00004561"/>
    </source>
</evidence>
<name>A0A089Q9V9_9ENTR</name>
<dbReference type="SUPFAM" id="SSF49401">
    <property type="entry name" value="Bacterial adhesins"/>
    <property type="match status" value="2"/>
</dbReference>